<reference evidence="1" key="1">
    <citation type="submission" date="2023-10" db="EMBL/GenBank/DDBJ databases">
        <authorList>
            <person name="Chen Y."/>
            <person name="Shah S."/>
            <person name="Dougan E. K."/>
            <person name="Thang M."/>
            <person name="Chan C."/>
        </authorList>
    </citation>
    <scope>NUCLEOTIDE SEQUENCE [LARGE SCALE GENOMIC DNA]</scope>
</reference>
<feature type="non-terminal residue" evidence="1">
    <location>
        <position position="1"/>
    </location>
</feature>
<name>A0ABN9Y8S9_9DINO</name>
<protein>
    <submittedName>
        <fullName evidence="1">Uncharacterized protein</fullName>
    </submittedName>
</protein>
<dbReference type="Proteomes" id="UP001189429">
    <property type="component" value="Unassembled WGS sequence"/>
</dbReference>
<accession>A0ABN9Y8S9</accession>
<gene>
    <name evidence="1" type="ORF">PCOR1329_LOCUS83373</name>
</gene>
<evidence type="ECO:0000313" key="2">
    <source>
        <dbReference type="Proteomes" id="UP001189429"/>
    </source>
</evidence>
<proteinExistence type="predicted"/>
<sequence length="302" mass="33075">ALEFCGETAPKHISDLLSPGDMANFQATLDSEALDQARRSVTDGSLKTIEPLLETVANQLPHLAFRVNVVTAEPASDDEISDAFAEPSEISQIITDAVINETSVISVLMKTALKLNDQVFFKEVKTVHNGLQLVVANAGVAKWYQEHRSQEERRPSKESSIMPLLTALHNQISDAQTLFDGTLKLDKNVYTNATSEDAQNHVIPDLDRACLGTDFTGALADAKLTIRRVSMTWTTTLLMMDSKITESCPAGFELHGDDLMSQSQVLETMHSNPHYAKIGPMCEMIKDAREACMVPAFRPGGT</sequence>
<feature type="non-terminal residue" evidence="1">
    <location>
        <position position="302"/>
    </location>
</feature>
<organism evidence="1 2">
    <name type="scientific">Prorocentrum cordatum</name>
    <dbReference type="NCBI Taxonomy" id="2364126"/>
    <lineage>
        <taxon>Eukaryota</taxon>
        <taxon>Sar</taxon>
        <taxon>Alveolata</taxon>
        <taxon>Dinophyceae</taxon>
        <taxon>Prorocentrales</taxon>
        <taxon>Prorocentraceae</taxon>
        <taxon>Prorocentrum</taxon>
    </lineage>
</organism>
<evidence type="ECO:0000313" key="1">
    <source>
        <dbReference type="EMBL" id="CAK0908776.1"/>
    </source>
</evidence>
<dbReference type="EMBL" id="CAUYUJ010022074">
    <property type="protein sequence ID" value="CAK0908776.1"/>
    <property type="molecule type" value="Genomic_DNA"/>
</dbReference>
<keyword evidence="2" id="KW-1185">Reference proteome</keyword>
<comment type="caution">
    <text evidence="1">The sequence shown here is derived from an EMBL/GenBank/DDBJ whole genome shotgun (WGS) entry which is preliminary data.</text>
</comment>